<proteinExistence type="inferred from homology"/>
<evidence type="ECO:0000256" key="1">
    <source>
        <dbReference type="ARBA" id="ARBA00001974"/>
    </source>
</evidence>
<dbReference type="OrthoDB" id="9787779at2"/>
<dbReference type="InterPro" id="IPR029058">
    <property type="entry name" value="AB_hydrolase_fold"/>
</dbReference>
<dbReference type="GO" id="GO:0016491">
    <property type="term" value="F:oxidoreductase activity"/>
    <property type="evidence" value="ECO:0007669"/>
    <property type="project" value="UniProtKB-KW"/>
</dbReference>
<accession>A0A3E0I0Z1</accession>
<dbReference type="SUPFAM" id="SSF53474">
    <property type="entry name" value="alpha/beta-Hydrolases"/>
    <property type="match status" value="1"/>
</dbReference>
<name>A0A3E0I0Z1_9PSEU</name>
<evidence type="ECO:0000256" key="5">
    <source>
        <dbReference type="ARBA" id="ARBA00023002"/>
    </source>
</evidence>
<keyword evidence="3" id="KW-0285">Flavoprotein</keyword>
<evidence type="ECO:0000313" key="7">
    <source>
        <dbReference type="EMBL" id="REH52206.1"/>
    </source>
</evidence>
<evidence type="ECO:0000259" key="6">
    <source>
        <dbReference type="Pfam" id="PF00561"/>
    </source>
</evidence>
<sequence length="356" mass="39758">MNREIPLYTLDGVRDADVSVHPVTTLDGLGLTLTRFRREPAEDVVLLVHGLTSSTDMFVMPEHRNLVNHLLDNGFGEVWSFDSRMSNRLPYNKSQHRFTLDDLARNDYPAALSELRRHVGGRRIHVVAHCLGSVSFLMSLFSGAVGDIASMVCNSVGLTPRVPLWSRARLVAGPDVVEYGLRQPYLDPQWGDAPAFTTGWAVSKVMSVLHPECSVPACHLLSMMWGTGWPAMYEHRNLLPVTHQRIGDICQASGVNYDRHVRKIIFAGRAVAYDTGEDYTADLGAVTTPLLLLTGSHNRVFIDSQQVFHRRLEEAAPGRHELRVLPGYGHLDPFIGKHADLEVFPHIVDFLKQRAS</sequence>
<comment type="similarity">
    <text evidence="2">Belongs to the GMC oxidoreductase family.</text>
</comment>
<dbReference type="PANTHER" id="PTHR47470">
    <property type="entry name" value="CHOLESTEROL OXIDASE"/>
    <property type="match status" value="1"/>
</dbReference>
<feature type="domain" description="AB hydrolase-1" evidence="6">
    <location>
        <begin position="44"/>
        <end position="334"/>
    </location>
</feature>
<keyword evidence="8" id="KW-1185">Reference proteome</keyword>
<dbReference type="Proteomes" id="UP000256269">
    <property type="component" value="Unassembled WGS sequence"/>
</dbReference>
<comment type="caution">
    <text evidence="7">The sequence shown here is derived from an EMBL/GenBank/DDBJ whole genome shotgun (WGS) entry which is preliminary data.</text>
</comment>
<dbReference type="Gene3D" id="3.40.50.1820">
    <property type="entry name" value="alpha/beta hydrolase"/>
    <property type="match status" value="1"/>
</dbReference>
<comment type="cofactor">
    <cofactor evidence="1">
        <name>FAD</name>
        <dbReference type="ChEBI" id="CHEBI:57692"/>
    </cofactor>
</comment>
<gene>
    <name evidence="7" type="ORF">BCF44_103658</name>
</gene>
<dbReference type="PANTHER" id="PTHR47470:SF1">
    <property type="entry name" value="FAD-DEPENDENT OXIDOREDUCTASE 2 FAD BINDING DOMAIN-CONTAINING PROTEIN"/>
    <property type="match status" value="1"/>
</dbReference>
<evidence type="ECO:0000256" key="2">
    <source>
        <dbReference type="ARBA" id="ARBA00010790"/>
    </source>
</evidence>
<dbReference type="InterPro" id="IPR000073">
    <property type="entry name" value="AB_hydrolase_1"/>
</dbReference>
<organism evidence="7 8">
    <name type="scientific">Kutzneria buriramensis</name>
    <dbReference type="NCBI Taxonomy" id="1045776"/>
    <lineage>
        <taxon>Bacteria</taxon>
        <taxon>Bacillati</taxon>
        <taxon>Actinomycetota</taxon>
        <taxon>Actinomycetes</taxon>
        <taxon>Pseudonocardiales</taxon>
        <taxon>Pseudonocardiaceae</taxon>
        <taxon>Kutzneria</taxon>
    </lineage>
</organism>
<dbReference type="AlphaFoldDB" id="A0A3E0I0Z1"/>
<dbReference type="Pfam" id="PF00561">
    <property type="entry name" value="Abhydrolase_1"/>
    <property type="match status" value="1"/>
</dbReference>
<keyword evidence="4" id="KW-0274">FAD</keyword>
<protein>
    <submittedName>
        <fullName evidence="7">Cholesterol oxidase</fullName>
    </submittedName>
</protein>
<evidence type="ECO:0000256" key="4">
    <source>
        <dbReference type="ARBA" id="ARBA00022827"/>
    </source>
</evidence>
<dbReference type="EMBL" id="QUNO01000003">
    <property type="protein sequence ID" value="REH52206.1"/>
    <property type="molecule type" value="Genomic_DNA"/>
</dbReference>
<dbReference type="InterPro" id="IPR052542">
    <property type="entry name" value="Cholesterol_Oxidase"/>
</dbReference>
<evidence type="ECO:0000256" key="3">
    <source>
        <dbReference type="ARBA" id="ARBA00022630"/>
    </source>
</evidence>
<reference evidence="7 8" key="1">
    <citation type="submission" date="2018-08" db="EMBL/GenBank/DDBJ databases">
        <title>Genomic Encyclopedia of Archaeal and Bacterial Type Strains, Phase II (KMG-II): from individual species to whole genera.</title>
        <authorList>
            <person name="Goeker M."/>
        </authorList>
    </citation>
    <scope>NUCLEOTIDE SEQUENCE [LARGE SCALE GENOMIC DNA]</scope>
    <source>
        <strain evidence="7 8">DSM 45791</strain>
    </source>
</reference>
<keyword evidence="5" id="KW-0560">Oxidoreductase</keyword>
<dbReference type="RefSeq" id="WP_116174176.1">
    <property type="nucleotide sequence ID" value="NZ_CP144375.1"/>
</dbReference>
<evidence type="ECO:0000313" key="8">
    <source>
        <dbReference type="Proteomes" id="UP000256269"/>
    </source>
</evidence>